<feature type="domain" description="Rieske" evidence="5">
    <location>
        <begin position="61"/>
        <end position="136"/>
    </location>
</feature>
<keyword evidence="2" id="KW-0479">Metal-binding</keyword>
<keyword evidence="7" id="KW-1185">Reference proteome</keyword>
<sequence length="138" mass="14574">MKKAIIGLLSLFSLVSCGKSDVSYIPYVAVNFQAPLSDPRLSKLNSPGGAVIVNGYGVAGLVLYREPDGSFAAYDRCSSYEPEKKCAVNIDDTGFTVTDPCSGSKFSLSDGSPVKAPASRSLKAYSVNVSNFVIFVSN</sequence>
<protein>
    <recommendedName>
        <fullName evidence="5">Rieske domain-containing protein</fullName>
    </recommendedName>
</protein>
<name>A0A9X2BAZ1_9SPHI</name>
<evidence type="ECO:0000313" key="6">
    <source>
        <dbReference type="EMBL" id="MCJ8211275.1"/>
    </source>
</evidence>
<evidence type="ECO:0000259" key="5">
    <source>
        <dbReference type="PROSITE" id="PS51296"/>
    </source>
</evidence>
<dbReference type="RefSeq" id="WP_245131756.1">
    <property type="nucleotide sequence ID" value="NZ_JALJEJ010000009.1"/>
</dbReference>
<comment type="caution">
    <text evidence="6">The sequence shown here is derived from an EMBL/GenBank/DDBJ whole genome shotgun (WGS) entry which is preliminary data.</text>
</comment>
<evidence type="ECO:0000256" key="3">
    <source>
        <dbReference type="ARBA" id="ARBA00023004"/>
    </source>
</evidence>
<evidence type="ECO:0000256" key="2">
    <source>
        <dbReference type="ARBA" id="ARBA00022723"/>
    </source>
</evidence>
<evidence type="ECO:0000256" key="4">
    <source>
        <dbReference type="ARBA" id="ARBA00023014"/>
    </source>
</evidence>
<evidence type="ECO:0000313" key="7">
    <source>
        <dbReference type="Proteomes" id="UP001139450"/>
    </source>
</evidence>
<organism evidence="6 7">
    <name type="scientific">Mucilaginibacter straminoryzae</name>
    <dbReference type="NCBI Taxonomy" id="2932774"/>
    <lineage>
        <taxon>Bacteria</taxon>
        <taxon>Pseudomonadati</taxon>
        <taxon>Bacteroidota</taxon>
        <taxon>Sphingobacteriia</taxon>
        <taxon>Sphingobacteriales</taxon>
        <taxon>Sphingobacteriaceae</taxon>
        <taxon>Mucilaginibacter</taxon>
    </lineage>
</organism>
<dbReference type="InterPro" id="IPR017941">
    <property type="entry name" value="Rieske_2Fe-2S"/>
</dbReference>
<reference evidence="6" key="1">
    <citation type="submission" date="2022-04" db="EMBL/GenBank/DDBJ databases">
        <title>Mucilaginibacter sp. RS28 isolated from freshwater.</title>
        <authorList>
            <person name="Ko S.-R."/>
        </authorList>
    </citation>
    <scope>NUCLEOTIDE SEQUENCE</scope>
    <source>
        <strain evidence="6">RS28</strain>
    </source>
</reference>
<dbReference type="AlphaFoldDB" id="A0A9X2BAZ1"/>
<proteinExistence type="predicted"/>
<dbReference type="SUPFAM" id="SSF50022">
    <property type="entry name" value="ISP domain"/>
    <property type="match status" value="1"/>
</dbReference>
<keyword evidence="4" id="KW-0411">Iron-sulfur</keyword>
<dbReference type="PROSITE" id="PS51296">
    <property type="entry name" value="RIESKE"/>
    <property type="match status" value="1"/>
</dbReference>
<dbReference type="Gene3D" id="2.102.10.10">
    <property type="entry name" value="Rieske [2Fe-2S] iron-sulphur domain"/>
    <property type="match status" value="1"/>
</dbReference>
<dbReference type="EMBL" id="JALJEJ010000009">
    <property type="protein sequence ID" value="MCJ8211275.1"/>
    <property type="molecule type" value="Genomic_DNA"/>
</dbReference>
<keyword evidence="3" id="KW-0408">Iron</keyword>
<evidence type="ECO:0000256" key="1">
    <source>
        <dbReference type="ARBA" id="ARBA00022714"/>
    </source>
</evidence>
<dbReference type="GO" id="GO:0051537">
    <property type="term" value="F:2 iron, 2 sulfur cluster binding"/>
    <property type="evidence" value="ECO:0007669"/>
    <property type="project" value="UniProtKB-KW"/>
</dbReference>
<dbReference type="PROSITE" id="PS51257">
    <property type="entry name" value="PROKAR_LIPOPROTEIN"/>
    <property type="match status" value="1"/>
</dbReference>
<accession>A0A9X2BAZ1</accession>
<dbReference type="Proteomes" id="UP001139450">
    <property type="component" value="Unassembled WGS sequence"/>
</dbReference>
<keyword evidence="1" id="KW-0001">2Fe-2S</keyword>
<gene>
    <name evidence="6" type="ORF">MUY27_16270</name>
</gene>
<dbReference type="InterPro" id="IPR036922">
    <property type="entry name" value="Rieske_2Fe-2S_sf"/>
</dbReference>
<dbReference type="GO" id="GO:0046872">
    <property type="term" value="F:metal ion binding"/>
    <property type="evidence" value="ECO:0007669"/>
    <property type="project" value="UniProtKB-KW"/>
</dbReference>